<evidence type="ECO:0000313" key="4">
    <source>
        <dbReference type="EMBL" id="WVW79159.1"/>
    </source>
</evidence>
<evidence type="ECO:0000313" key="5">
    <source>
        <dbReference type="Proteomes" id="UP000092730"/>
    </source>
</evidence>
<keyword evidence="2" id="KW-0472">Membrane</keyword>
<dbReference type="OrthoDB" id="2564485at2759"/>
<feature type="transmembrane region" description="Helical" evidence="2">
    <location>
        <begin position="46"/>
        <end position="68"/>
    </location>
</feature>
<organism evidence="3">
    <name type="scientific">Kwoniella bestiolae CBS 10118</name>
    <dbReference type="NCBI Taxonomy" id="1296100"/>
    <lineage>
        <taxon>Eukaryota</taxon>
        <taxon>Fungi</taxon>
        <taxon>Dikarya</taxon>
        <taxon>Basidiomycota</taxon>
        <taxon>Agaricomycotina</taxon>
        <taxon>Tremellomycetes</taxon>
        <taxon>Tremellales</taxon>
        <taxon>Cryptococcaceae</taxon>
        <taxon>Kwoniella</taxon>
    </lineage>
</organism>
<name>A0A1B9G738_9TREE</name>
<feature type="compositionally biased region" description="Low complexity" evidence="1">
    <location>
        <begin position="1"/>
        <end position="19"/>
    </location>
</feature>
<gene>
    <name evidence="3" type="ORF">I302_04501</name>
    <name evidence="4" type="ORF">I302_101125</name>
</gene>
<reference evidence="3" key="1">
    <citation type="submission" date="2013-07" db="EMBL/GenBank/DDBJ databases">
        <title>The Genome Sequence of Cryptococcus bestiolae CBS10118.</title>
        <authorList>
            <consortium name="The Broad Institute Genome Sequencing Platform"/>
            <person name="Cuomo C."/>
            <person name="Litvintseva A."/>
            <person name="Chen Y."/>
            <person name="Heitman J."/>
            <person name="Sun S."/>
            <person name="Springer D."/>
            <person name="Dromer F."/>
            <person name="Young S.K."/>
            <person name="Zeng Q."/>
            <person name="Gargeya S."/>
            <person name="Fitzgerald M."/>
            <person name="Abouelleil A."/>
            <person name="Alvarado L."/>
            <person name="Berlin A.M."/>
            <person name="Chapman S.B."/>
            <person name="Dewar J."/>
            <person name="Goldberg J."/>
            <person name="Griggs A."/>
            <person name="Gujja S."/>
            <person name="Hansen M."/>
            <person name="Howarth C."/>
            <person name="Imamovic A."/>
            <person name="Larimer J."/>
            <person name="McCowan C."/>
            <person name="Murphy C."/>
            <person name="Pearson M."/>
            <person name="Priest M."/>
            <person name="Roberts A."/>
            <person name="Saif S."/>
            <person name="Shea T."/>
            <person name="Sykes S."/>
            <person name="Wortman J."/>
            <person name="Nusbaum C."/>
            <person name="Birren B."/>
        </authorList>
    </citation>
    <scope>NUCLEOTIDE SEQUENCE [LARGE SCALE GENOMIC DNA]</scope>
    <source>
        <strain evidence="3">CBS 10118</strain>
    </source>
</reference>
<accession>A0A1B9G738</accession>
<evidence type="ECO:0000256" key="1">
    <source>
        <dbReference type="SAM" id="MobiDB-lite"/>
    </source>
</evidence>
<feature type="transmembrane region" description="Helical" evidence="2">
    <location>
        <begin position="411"/>
        <end position="438"/>
    </location>
</feature>
<dbReference type="STRING" id="1296100.A0A1B9G738"/>
<reference evidence="4" key="4">
    <citation type="submission" date="2024-02" db="EMBL/GenBank/DDBJ databases">
        <title>Comparative genomics of Cryptococcus and Kwoniella reveals pathogenesis evolution and contrasting modes of karyotype evolution via chromosome fusion or intercentromeric recombination.</title>
        <authorList>
            <person name="Coelho M.A."/>
            <person name="David-Palma M."/>
            <person name="Shea T."/>
            <person name="Bowers K."/>
            <person name="McGinley-Smith S."/>
            <person name="Mohammad A.W."/>
            <person name="Gnirke A."/>
            <person name="Yurkov A.M."/>
            <person name="Nowrousian M."/>
            <person name="Sun S."/>
            <person name="Cuomo C.A."/>
            <person name="Heitman J."/>
        </authorList>
    </citation>
    <scope>NUCLEOTIDE SEQUENCE</scope>
    <source>
        <strain evidence="4">CBS 10118</strain>
    </source>
</reference>
<dbReference type="Proteomes" id="UP000092730">
    <property type="component" value="Chromosome 1"/>
</dbReference>
<proteinExistence type="predicted"/>
<sequence length="495" mass="54217">MSSSPYPSSPTPSIRPSLSGTSKTARSDRFKLLSYNLSETIPYPPVFHITSVIVAFLALVIIALWAAATAGFEPYYVFDRDFNRTDDRHWYTPMLPNSVIERQRGKLCEPVIFNAGSTVQTNGMYRRLSYTIVRYNVPEDSEDPGAPAYSSVGYKGSMLGVCEVSQVSFIIDVRSTVVTFTAQVGCPTPWPAVLSTSYTFIPGVTHNGATRSPPFLNDLAMDLVYRVGKLFASPLYSKENTGGYKKINGTGRWSRLGGDLAGCRPRNGTHWCSIDNMILSNPEEITMGDTSSYSGSNYGNDPVIDQDIVVPFSNFISAFLSTVNSDLGKVVDNVFLNETSLHQYIHDSDTFVNSTIQLGEYDLHSAQMMLSRTIIDPYISNRTYSALTVANRSIATAFPCHITRSKGLASWLVSVIGLTFSIWGGLWQLYMLLVSYILSKGDNQRPRSNPTVLNVTTNPGSPILGPAIASKENVPLLPITRVVTGNSDLNRGGPA</sequence>
<keyword evidence="2" id="KW-1133">Transmembrane helix</keyword>
<keyword evidence="2" id="KW-0812">Transmembrane</keyword>
<feature type="region of interest" description="Disordered" evidence="1">
    <location>
        <begin position="1"/>
        <end position="22"/>
    </location>
</feature>
<evidence type="ECO:0000256" key="2">
    <source>
        <dbReference type="SAM" id="Phobius"/>
    </source>
</evidence>
<dbReference type="RefSeq" id="XP_019047881.1">
    <property type="nucleotide sequence ID" value="XM_019191133.1"/>
</dbReference>
<dbReference type="KEGG" id="kbi:30208900"/>
<dbReference type="VEuPathDB" id="FungiDB:I302_04501"/>
<dbReference type="EMBL" id="KI894020">
    <property type="protein sequence ID" value="OCF26811.1"/>
    <property type="molecule type" value="Genomic_DNA"/>
</dbReference>
<dbReference type="AlphaFoldDB" id="A0A1B9G738"/>
<dbReference type="GeneID" id="30208900"/>
<reference evidence="4" key="2">
    <citation type="submission" date="2013-07" db="EMBL/GenBank/DDBJ databases">
        <authorList>
            <consortium name="The Broad Institute Genome Sequencing Platform"/>
            <person name="Cuomo C."/>
            <person name="Litvintseva A."/>
            <person name="Chen Y."/>
            <person name="Heitman J."/>
            <person name="Sun S."/>
            <person name="Springer D."/>
            <person name="Dromer F."/>
            <person name="Young S.K."/>
            <person name="Zeng Q."/>
            <person name="Gargeya S."/>
            <person name="Fitzgerald M."/>
            <person name="Abouelleil A."/>
            <person name="Alvarado L."/>
            <person name="Berlin A.M."/>
            <person name="Chapman S.B."/>
            <person name="Dewar J."/>
            <person name="Goldberg J."/>
            <person name="Griggs A."/>
            <person name="Gujja S."/>
            <person name="Hansen M."/>
            <person name="Howarth C."/>
            <person name="Imamovic A."/>
            <person name="Larimer J."/>
            <person name="McCowan C."/>
            <person name="Murphy C."/>
            <person name="Pearson M."/>
            <person name="Priest M."/>
            <person name="Roberts A."/>
            <person name="Saif S."/>
            <person name="Shea T."/>
            <person name="Sykes S."/>
            <person name="Wortman J."/>
            <person name="Nusbaum C."/>
            <person name="Birren B."/>
        </authorList>
    </citation>
    <scope>NUCLEOTIDE SEQUENCE</scope>
    <source>
        <strain evidence="4">CBS 10118</strain>
    </source>
</reference>
<dbReference type="EMBL" id="CP144541">
    <property type="protein sequence ID" value="WVW79159.1"/>
    <property type="molecule type" value="Genomic_DNA"/>
</dbReference>
<reference evidence="3" key="3">
    <citation type="submission" date="2014-01" db="EMBL/GenBank/DDBJ databases">
        <title>Evolution of pathogenesis and genome organization in the Tremellales.</title>
        <authorList>
            <person name="Cuomo C."/>
            <person name="Litvintseva A."/>
            <person name="Heitman J."/>
            <person name="Chen Y."/>
            <person name="Sun S."/>
            <person name="Springer D."/>
            <person name="Dromer F."/>
            <person name="Young S."/>
            <person name="Zeng Q."/>
            <person name="Chapman S."/>
            <person name="Gujja S."/>
            <person name="Saif S."/>
            <person name="Birren B."/>
        </authorList>
    </citation>
    <scope>NUCLEOTIDE SEQUENCE</scope>
    <source>
        <strain evidence="3">CBS 10118</strain>
    </source>
</reference>
<protein>
    <submittedName>
        <fullName evidence="3">Uncharacterized protein</fullName>
    </submittedName>
</protein>
<keyword evidence="5" id="KW-1185">Reference proteome</keyword>
<evidence type="ECO:0000313" key="3">
    <source>
        <dbReference type="EMBL" id="OCF26811.1"/>
    </source>
</evidence>